<gene>
    <name evidence="3" type="ORF">BaRGS_00010119</name>
</gene>
<keyword evidence="4" id="KW-1185">Reference proteome</keyword>
<dbReference type="EMBL" id="JACVVK020000049">
    <property type="protein sequence ID" value="KAK7498742.1"/>
    <property type="molecule type" value="Genomic_DNA"/>
</dbReference>
<keyword evidence="1" id="KW-0812">Transmembrane</keyword>
<dbReference type="InterPro" id="IPR036734">
    <property type="entry name" value="Neur_chan_lig-bd_sf"/>
</dbReference>
<evidence type="ECO:0000256" key="2">
    <source>
        <dbReference type="SAM" id="SignalP"/>
    </source>
</evidence>
<organism evidence="3 4">
    <name type="scientific">Batillaria attramentaria</name>
    <dbReference type="NCBI Taxonomy" id="370345"/>
    <lineage>
        <taxon>Eukaryota</taxon>
        <taxon>Metazoa</taxon>
        <taxon>Spiralia</taxon>
        <taxon>Lophotrochozoa</taxon>
        <taxon>Mollusca</taxon>
        <taxon>Gastropoda</taxon>
        <taxon>Caenogastropoda</taxon>
        <taxon>Sorbeoconcha</taxon>
        <taxon>Cerithioidea</taxon>
        <taxon>Batillariidae</taxon>
        <taxon>Batillaria</taxon>
    </lineage>
</organism>
<reference evidence="3 4" key="1">
    <citation type="journal article" date="2023" name="Sci. Data">
        <title>Genome assembly of the Korean intertidal mud-creeper Batillaria attramentaria.</title>
        <authorList>
            <person name="Patra A.K."/>
            <person name="Ho P.T."/>
            <person name="Jun S."/>
            <person name="Lee S.J."/>
            <person name="Kim Y."/>
            <person name="Won Y.J."/>
        </authorList>
    </citation>
    <scope>NUCLEOTIDE SEQUENCE [LARGE SCALE GENOMIC DNA]</scope>
    <source>
        <strain evidence="3">Wonlab-2016</strain>
    </source>
</reference>
<proteinExistence type="predicted"/>
<feature type="transmembrane region" description="Helical" evidence="1">
    <location>
        <begin position="70"/>
        <end position="96"/>
    </location>
</feature>
<evidence type="ECO:0000313" key="3">
    <source>
        <dbReference type="EMBL" id="KAK7498742.1"/>
    </source>
</evidence>
<keyword evidence="1" id="KW-0472">Membrane</keyword>
<dbReference type="Proteomes" id="UP001519460">
    <property type="component" value="Unassembled WGS sequence"/>
</dbReference>
<feature type="non-terminal residue" evidence="3">
    <location>
        <position position="125"/>
    </location>
</feature>
<dbReference type="AlphaFoldDB" id="A0ABD0LHB3"/>
<accession>A0ABD0LHB3</accession>
<evidence type="ECO:0000313" key="4">
    <source>
        <dbReference type="Proteomes" id="UP001519460"/>
    </source>
</evidence>
<keyword evidence="1" id="KW-1133">Transmembrane helix</keyword>
<evidence type="ECO:0000256" key="1">
    <source>
        <dbReference type="SAM" id="Phobius"/>
    </source>
</evidence>
<protein>
    <submittedName>
        <fullName evidence="3">Uncharacterized protein</fullName>
    </submittedName>
</protein>
<name>A0ABD0LHB3_9CAEN</name>
<dbReference type="Gene3D" id="2.70.170.10">
    <property type="entry name" value="Neurotransmitter-gated ion-channel ligand-binding domain"/>
    <property type="match status" value="1"/>
</dbReference>
<feature type="chain" id="PRO_5044888660" evidence="2">
    <location>
        <begin position="24"/>
        <end position="125"/>
    </location>
</feature>
<comment type="caution">
    <text evidence="3">The sequence shown here is derived from an EMBL/GenBank/DDBJ whole genome shotgun (WGS) entry which is preliminary data.</text>
</comment>
<keyword evidence="2" id="KW-0732">Signal</keyword>
<feature type="signal peptide" evidence="2">
    <location>
        <begin position="1"/>
        <end position="23"/>
    </location>
</feature>
<sequence length="125" mass="14273">MQWLGHWATMLIVFSSCVPISDGATMSNYESLASALFTNYKKQLRPLLDDQTPTTVYIGMRLASIEVSILAVYLTMLLGQTAMGVVLSVWILNLHFRDDEKPPGKRMRKFAILCQRLMFKRPWST</sequence>